<organism evidence="2 3">
    <name type="scientific">Clitoria ternatea</name>
    <name type="common">Butterfly pea</name>
    <dbReference type="NCBI Taxonomy" id="43366"/>
    <lineage>
        <taxon>Eukaryota</taxon>
        <taxon>Viridiplantae</taxon>
        <taxon>Streptophyta</taxon>
        <taxon>Embryophyta</taxon>
        <taxon>Tracheophyta</taxon>
        <taxon>Spermatophyta</taxon>
        <taxon>Magnoliopsida</taxon>
        <taxon>eudicotyledons</taxon>
        <taxon>Gunneridae</taxon>
        <taxon>Pentapetalae</taxon>
        <taxon>rosids</taxon>
        <taxon>fabids</taxon>
        <taxon>Fabales</taxon>
        <taxon>Fabaceae</taxon>
        <taxon>Papilionoideae</taxon>
        <taxon>50 kb inversion clade</taxon>
        <taxon>NPAAA clade</taxon>
        <taxon>indigoferoid/millettioid clade</taxon>
        <taxon>Phaseoleae</taxon>
        <taxon>Clitoria</taxon>
    </lineage>
</organism>
<dbReference type="FunFam" id="1.10.510.10:FF:001722">
    <property type="entry name" value="G-type lectin S-receptor-like serine/threonine-protein kinase B120"/>
    <property type="match status" value="1"/>
</dbReference>
<dbReference type="PANTHER" id="PTHR27006">
    <property type="entry name" value="PROMASTIGOTE SURFACE ANTIGEN PROTEIN PSA"/>
    <property type="match status" value="1"/>
</dbReference>
<proteinExistence type="predicted"/>
<keyword evidence="3" id="KW-1185">Reference proteome</keyword>
<dbReference type="GO" id="GO:0004672">
    <property type="term" value="F:protein kinase activity"/>
    <property type="evidence" value="ECO:0007669"/>
    <property type="project" value="InterPro"/>
</dbReference>
<protein>
    <recommendedName>
        <fullName evidence="1">Serine-threonine/tyrosine-protein kinase catalytic domain-containing protein</fullName>
    </recommendedName>
</protein>
<dbReference type="PANTHER" id="PTHR27006:SF616">
    <property type="entry name" value="CYSTEINE-RICH RECEPTOR-LIKE PROTEIN KINASE 10"/>
    <property type="match status" value="1"/>
</dbReference>
<dbReference type="Proteomes" id="UP001359559">
    <property type="component" value="Unassembled WGS sequence"/>
</dbReference>
<name>A0AAN9FPQ9_CLITE</name>
<dbReference type="Gene3D" id="1.10.510.10">
    <property type="entry name" value="Transferase(Phosphotransferase) domain 1"/>
    <property type="match status" value="1"/>
</dbReference>
<evidence type="ECO:0000313" key="3">
    <source>
        <dbReference type="Proteomes" id="UP001359559"/>
    </source>
</evidence>
<dbReference type="Pfam" id="PF07714">
    <property type="entry name" value="PK_Tyr_Ser-Thr"/>
    <property type="match status" value="1"/>
</dbReference>
<sequence>MTSQTRINLDKVDLELFTGGYMAPEYAMHGQFSVKSDVFSFGVLVLEILSGRKNHGIRHEENIEYLLSFAWRNWRNGLATNIIDPILNSGSQSEMMRCIHIGLLCVQENVADRPTMIAVVRMLNGDSITLPIPTEPAFYMENRSGNLQDMQQWEFTSTATQQLNGASQKSVNEVSVTELYPR</sequence>
<dbReference type="AlphaFoldDB" id="A0AAN9FPQ9"/>
<comment type="caution">
    <text evidence="2">The sequence shown here is derived from an EMBL/GenBank/DDBJ whole genome shotgun (WGS) entry which is preliminary data.</text>
</comment>
<dbReference type="EMBL" id="JAYKXN010000006">
    <property type="protein sequence ID" value="KAK7280220.1"/>
    <property type="molecule type" value="Genomic_DNA"/>
</dbReference>
<gene>
    <name evidence="2" type="ORF">RJT34_25282</name>
</gene>
<evidence type="ECO:0000313" key="2">
    <source>
        <dbReference type="EMBL" id="KAK7280220.1"/>
    </source>
</evidence>
<feature type="domain" description="Serine-threonine/tyrosine-protein kinase catalytic" evidence="1">
    <location>
        <begin position="20"/>
        <end position="121"/>
    </location>
</feature>
<reference evidence="2 3" key="1">
    <citation type="submission" date="2024-01" db="EMBL/GenBank/DDBJ databases">
        <title>The genomes of 5 underutilized Papilionoideae crops provide insights into root nodulation and disease resistance.</title>
        <authorList>
            <person name="Yuan L."/>
        </authorList>
    </citation>
    <scope>NUCLEOTIDE SEQUENCE [LARGE SCALE GENOMIC DNA]</scope>
    <source>
        <strain evidence="2">LY-2023</strain>
        <tissue evidence="2">Leaf</tissue>
    </source>
</reference>
<evidence type="ECO:0000259" key="1">
    <source>
        <dbReference type="Pfam" id="PF07714"/>
    </source>
</evidence>
<accession>A0AAN9FPQ9</accession>
<dbReference type="InterPro" id="IPR001245">
    <property type="entry name" value="Ser-Thr/Tyr_kinase_cat_dom"/>
</dbReference>
<dbReference type="InterPro" id="IPR011009">
    <property type="entry name" value="Kinase-like_dom_sf"/>
</dbReference>
<dbReference type="SUPFAM" id="SSF56112">
    <property type="entry name" value="Protein kinase-like (PK-like)"/>
    <property type="match status" value="1"/>
</dbReference>